<name>A0A1A9ARU2_PLAOA</name>
<gene>
    <name evidence="2" type="ORF">POVWA2_089480</name>
</gene>
<evidence type="ECO:0000313" key="3">
    <source>
        <dbReference type="Proteomes" id="UP000078550"/>
    </source>
</evidence>
<evidence type="ECO:0000313" key="2">
    <source>
        <dbReference type="EMBL" id="SBT58941.1"/>
    </source>
</evidence>
<protein>
    <submittedName>
        <fullName evidence="2">PIR Superfamily Protein</fullName>
    </submittedName>
</protein>
<dbReference type="InterPro" id="IPR008780">
    <property type="entry name" value="Plasmodium_Vir"/>
</dbReference>
<evidence type="ECO:0000256" key="1">
    <source>
        <dbReference type="SAM" id="Phobius"/>
    </source>
</evidence>
<reference evidence="3" key="1">
    <citation type="submission" date="2016-05" db="EMBL/GenBank/DDBJ databases">
        <authorList>
            <person name="Naeem Raeece"/>
        </authorList>
    </citation>
    <scope>NUCLEOTIDE SEQUENCE [LARGE SCALE GENOMIC DNA]</scope>
</reference>
<keyword evidence="1" id="KW-0812">Transmembrane</keyword>
<sequence>MGVESYDFFKYFAEYIKYEESIQTHWNSSGYKNGCTFDGRFNFEKLNDVEIICAKFKYFHNLLFYTDFRNTSKHKEYTEYLNFWVNSQLKNNIIPTTTVNDFYNKLKHYSITFDVRNELQHKIYDINEEDFTNMKFLYDLYRSYYNILIITKASADKYSCLDHSTKCARVYEEAIKKCPTNDTVFCKALNVFKGKYDEINKKESLKNCEEQELPSLPEYKAPTTARKEFQDEHLEPMEAALDSSENATITYFNYIFGITGTTLGILFTLLILYKYTPLRFSLFRRIIKGRKMSTNLEEAYNHELLLDNSALEHNNSYNISYDSTLNY</sequence>
<dbReference type="Proteomes" id="UP000078550">
    <property type="component" value="Unassembled WGS sequence"/>
</dbReference>
<proteinExistence type="predicted"/>
<keyword evidence="1" id="KW-1133">Transmembrane helix</keyword>
<dbReference type="Pfam" id="PF05795">
    <property type="entry name" value="Plasmodium_Vir"/>
    <property type="match status" value="2"/>
</dbReference>
<dbReference type="EMBL" id="FLRE01002656">
    <property type="protein sequence ID" value="SBT58941.1"/>
    <property type="molecule type" value="Genomic_DNA"/>
</dbReference>
<keyword evidence="1" id="KW-0472">Membrane</keyword>
<dbReference type="AlphaFoldDB" id="A0A1A9ARU2"/>
<accession>A0A1A9ARU2</accession>
<organism evidence="2 3">
    <name type="scientific">Plasmodium ovale wallikeri</name>
    <dbReference type="NCBI Taxonomy" id="864142"/>
    <lineage>
        <taxon>Eukaryota</taxon>
        <taxon>Sar</taxon>
        <taxon>Alveolata</taxon>
        <taxon>Apicomplexa</taxon>
        <taxon>Aconoidasida</taxon>
        <taxon>Haemosporida</taxon>
        <taxon>Plasmodiidae</taxon>
        <taxon>Plasmodium</taxon>
        <taxon>Plasmodium (Plasmodium)</taxon>
    </lineage>
</organism>
<feature type="transmembrane region" description="Helical" evidence="1">
    <location>
        <begin position="251"/>
        <end position="275"/>
    </location>
</feature>